<evidence type="ECO:0008006" key="5">
    <source>
        <dbReference type="Google" id="ProtNLM"/>
    </source>
</evidence>
<reference evidence="3 4" key="1">
    <citation type="journal article" date="2016" name="Nat. Commun.">
        <title>Thousands of microbial genomes shed light on interconnected biogeochemical processes in an aquifer system.</title>
        <authorList>
            <person name="Anantharaman K."/>
            <person name="Brown C.T."/>
            <person name="Hug L.A."/>
            <person name="Sharon I."/>
            <person name="Castelle C.J."/>
            <person name="Probst A.J."/>
            <person name="Thomas B.C."/>
            <person name="Singh A."/>
            <person name="Wilkins M.J."/>
            <person name="Karaoz U."/>
            <person name="Brodie E.L."/>
            <person name="Williams K.H."/>
            <person name="Hubbard S.S."/>
            <person name="Banfield J.F."/>
        </authorList>
    </citation>
    <scope>NUCLEOTIDE SEQUENCE [LARGE SCALE GENOMIC DNA]</scope>
</reference>
<gene>
    <name evidence="3" type="ORF">A2744_04160</name>
</gene>
<comment type="caution">
    <text evidence="3">The sequence shown here is derived from an EMBL/GenBank/DDBJ whole genome shotgun (WGS) entry which is preliminary data.</text>
</comment>
<dbReference type="Gene3D" id="2.60.40.680">
    <property type="match status" value="1"/>
</dbReference>
<evidence type="ECO:0000256" key="1">
    <source>
        <dbReference type="SAM" id="Phobius"/>
    </source>
</evidence>
<dbReference type="EMBL" id="MHIE01000017">
    <property type="protein sequence ID" value="OGY45595.1"/>
    <property type="molecule type" value="Genomic_DNA"/>
</dbReference>
<feature type="signal peptide" evidence="2">
    <location>
        <begin position="1"/>
        <end position="23"/>
    </location>
</feature>
<evidence type="ECO:0000256" key="2">
    <source>
        <dbReference type="SAM" id="SignalP"/>
    </source>
</evidence>
<feature type="chain" id="PRO_5009581426" description="Cohesin domain-containing protein" evidence="2">
    <location>
        <begin position="24"/>
        <end position="570"/>
    </location>
</feature>
<dbReference type="AlphaFoldDB" id="A0A1G1XZS3"/>
<dbReference type="CDD" id="cd08547">
    <property type="entry name" value="Type_II_cohesin"/>
    <property type="match status" value="1"/>
</dbReference>
<evidence type="ECO:0000313" key="4">
    <source>
        <dbReference type="Proteomes" id="UP000178240"/>
    </source>
</evidence>
<dbReference type="Proteomes" id="UP000178240">
    <property type="component" value="Unassembled WGS sequence"/>
</dbReference>
<proteinExistence type="predicted"/>
<dbReference type="STRING" id="1797535.A2744_04160"/>
<sequence>MKNLFLTLSTILFSLFPFGAADAATLYFIPESGEFRAGQDIVVEFKADSDGQAFNAAQASVQFSKDTLQVKAIDYSPASSIFNFWLENPAFSNTDGNISFIGGTTNGISGKSIPLLKIIFVAKGAGEAALTLSDTAITASDGSGTNILETMRPAIFKIVPETVTPQPVLPVPVRIERTPVAATRLPTAPVLSVPLYSDSSQWHNLISDFLVQWTLPADISGISTALNDNPQFVPQAASEGLFDSKMFRGLKNGVQYLHVRFRNTVGWGPTAHYRLAIDTVPPLPFKVESKDGFKTDNPSPTLSFATNDSISGIMHYIVHVDTGDEVTSLKGEFITPLLPPGLHRIVIRAFDRAGNFTEDAVDMDIIPLPAPVVGFVSRLVLFGEPVFASGKTEPGLGIFARLTDGKSQEVFSGKGTSDTVGNWELIIKNPLSGGRYALTVTAVDERGAQSYPVAAEMVTIRTKPVLSLGPIDLGWFEILLIVIVLTVSGMAIAGQYYISEKKTREAYRIIVGRDIDKFYNLLSDSVKDLEGFKEPRDSVSFVRASASVRKIQETIEKLRKYLRQEIDDIR</sequence>
<accession>A0A1G1XZS3</accession>
<keyword evidence="1" id="KW-0472">Membrane</keyword>
<keyword evidence="2" id="KW-0732">Signal</keyword>
<evidence type="ECO:0000313" key="3">
    <source>
        <dbReference type="EMBL" id="OGY45595.1"/>
    </source>
</evidence>
<organism evidence="3 4">
    <name type="scientific">Candidatus Buchananbacteria bacterium RIFCSPHIGHO2_01_FULL_44_11</name>
    <dbReference type="NCBI Taxonomy" id="1797535"/>
    <lineage>
        <taxon>Bacteria</taxon>
        <taxon>Candidatus Buchananiibacteriota</taxon>
    </lineage>
</organism>
<feature type="transmembrane region" description="Helical" evidence="1">
    <location>
        <begin position="473"/>
        <end position="498"/>
    </location>
</feature>
<keyword evidence="1" id="KW-1133">Transmembrane helix</keyword>
<keyword evidence="1" id="KW-0812">Transmembrane</keyword>
<protein>
    <recommendedName>
        <fullName evidence="5">Cohesin domain-containing protein</fullName>
    </recommendedName>
</protein>
<name>A0A1G1XZS3_9BACT</name>